<dbReference type="GO" id="GO:0005576">
    <property type="term" value="C:extracellular region"/>
    <property type="evidence" value="ECO:0007669"/>
    <property type="project" value="UniProtKB-SubCell"/>
</dbReference>
<dbReference type="EMBL" id="FJOG01000061">
    <property type="protein sequence ID" value="CZR68873.1"/>
    <property type="molecule type" value="Genomic_DNA"/>
</dbReference>
<dbReference type="GO" id="GO:0098552">
    <property type="term" value="C:side of membrane"/>
    <property type="evidence" value="ECO:0007669"/>
    <property type="project" value="UniProtKB-KW"/>
</dbReference>
<dbReference type="Pfam" id="PF05730">
    <property type="entry name" value="CFEM"/>
    <property type="match status" value="1"/>
</dbReference>
<keyword evidence="10 14" id="KW-0472">Membrane</keyword>
<evidence type="ECO:0000256" key="3">
    <source>
        <dbReference type="ARBA" id="ARBA00004613"/>
    </source>
</evidence>
<evidence type="ECO:0000256" key="6">
    <source>
        <dbReference type="ARBA" id="ARBA00022622"/>
    </source>
</evidence>
<feature type="transmembrane region" description="Helical" evidence="14">
    <location>
        <begin position="358"/>
        <end position="383"/>
    </location>
</feature>
<evidence type="ECO:0000256" key="10">
    <source>
        <dbReference type="ARBA" id="ARBA00023136"/>
    </source>
</evidence>
<dbReference type="Proteomes" id="UP000184330">
    <property type="component" value="Unassembled WGS sequence"/>
</dbReference>
<comment type="similarity">
    <text evidence="4">Belongs to the RBT5 family.</text>
</comment>
<evidence type="ECO:0000313" key="17">
    <source>
        <dbReference type="EMBL" id="CZR68873.1"/>
    </source>
</evidence>
<dbReference type="InterPro" id="IPR049326">
    <property type="entry name" value="Rhodopsin_dom_fungi"/>
</dbReference>
<gene>
    <name evidence="17" type="ORF">PAC_18774</name>
</gene>
<evidence type="ECO:0000256" key="12">
    <source>
        <dbReference type="ARBA" id="ARBA00023288"/>
    </source>
</evidence>
<evidence type="ECO:0000256" key="4">
    <source>
        <dbReference type="ARBA" id="ARBA00010031"/>
    </source>
</evidence>
<evidence type="ECO:0000256" key="14">
    <source>
        <dbReference type="SAM" id="Phobius"/>
    </source>
</evidence>
<keyword evidence="9 14" id="KW-1133">Transmembrane helix</keyword>
<dbReference type="InterPro" id="IPR052337">
    <property type="entry name" value="SAT4-like"/>
</dbReference>
<protein>
    <submittedName>
        <fullName evidence="17">Related to integral membrane protein PTH11</fullName>
    </submittedName>
</protein>
<evidence type="ECO:0000256" key="2">
    <source>
        <dbReference type="ARBA" id="ARBA00004589"/>
    </source>
</evidence>
<name>A0A1L7XV07_9HELO</name>
<dbReference type="AlphaFoldDB" id="A0A1L7XV07"/>
<dbReference type="Pfam" id="PF20684">
    <property type="entry name" value="Fung_rhodopsin"/>
    <property type="match status" value="1"/>
</dbReference>
<feature type="transmembrane region" description="Helical" evidence="14">
    <location>
        <begin position="164"/>
        <end position="183"/>
    </location>
</feature>
<dbReference type="PANTHER" id="PTHR33048">
    <property type="entry name" value="PTH11-LIKE INTEGRAL MEMBRANE PROTEIN (AFU_ORTHOLOGUE AFUA_5G11245)"/>
    <property type="match status" value="1"/>
</dbReference>
<dbReference type="PANTHER" id="PTHR33048:SF143">
    <property type="entry name" value="EXTRACELLULAR MEMBRANE PROTEIN CFEM DOMAIN-CONTAINING PROTEIN-RELATED"/>
    <property type="match status" value="1"/>
</dbReference>
<evidence type="ECO:0000256" key="7">
    <source>
        <dbReference type="ARBA" id="ARBA00022692"/>
    </source>
</evidence>
<evidence type="ECO:0000256" key="13">
    <source>
        <dbReference type="ARBA" id="ARBA00038359"/>
    </source>
</evidence>
<keyword evidence="8" id="KW-0732">Signal</keyword>
<keyword evidence="7 14" id="KW-0812">Transmembrane</keyword>
<feature type="domain" description="Rhodopsin" evidence="16">
    <location>
        <begin position="183"/>
        <end position="419"/>
    </location>
</feature>
<dbReference type="InterPro" id="IPR008427">
    <property type="entry name" value="Extracellular_membr_CFEM_dom"/>
</dbReference>
<evidence type="ECO:0000259" key="15">
    <source>
        <dbReference type="Pfam" id="PF05730"/>
    </source>
</evidence>
<evidence type="ECO:0000256" key="1">
    <source>
        <dbReference type="ARBA" id="ARBA00004141"/>
    </source>
</evidence>
<keyword evidence="11" id="KW-1015">Disulfide bond</keyword>
<sequence>MDQPFGPGCEPASNLDFDLNPAFVLADVFNLVLAGVFNLALAGVFNLAVADVVNLVLDLDVNFVLDLDVNLNYLDVVSELVFLCSFNESFGGRDSSFATVICLANAVVNSTCSPTDQQCICTDAPLNAQVNVCVQSTCTIKESLKATLNVTSTACGHPIRDRRLLYNVISNVFGVSSGVAVVLRLLSRYLADSRLWLDDYTILFVMAIGIPSSVINVHGLTSNGLGKDIWTLTFKNISDVIHVRGNKLTIPLSLVKISILLFYLRLFPGTTIRRVIYATITFNVLVGLTFDLIALLQCRPIDFYWKRWDGEHKGKCLNINALAWANAAINIASDLWLLGLPMTQLVRLNLHWKKKVGVAMMFGVGTFVTAVSILRLQSLVLFANSQNPTWDNVPVGYWSTMEINVGIICSCMPSIRLLLIRAFPKVMSTTKENSKYSYDQSGSLDKRNITRIRDQGGYVYNKSVDIGRSRDPTDEIGSSNLELVHIGKRAEDI</sequence>
<feature type="domain" description="CFEM" evidence="15">
    <location>
        <begin position="102"/>
        <end position="155"/>
    </location>
</feature>
<keyword evidence="5" id="KW-0964">Secreted</keyword>
<evidence type="ECO:0000256" key="8">
    <source>
        <dbReference type="ARBA" id="ARBA00022729"/>
    </source>
</evidence>
<feature type="transmembrane region" description="Helical" evidence="14">
    <location>
        <begin position="195"/>
        <end position="215"/>
    </location>
</feature>
<accession>A0A1L7XV07</accession>
<keyword evidence="6" id="KW-0325">Glycoprotein</keyword>
<feature type="transmembrane region" description="Helical" evidence="14">
    <location>
        <begin position="317"/>
        <end position="337"/>
    </location>
</feature>
<keyword evidence="18" id="KW-1185">Reference proteome</keyword>
<keyword evidence="12" id="KW-0449">Lipoprotein</keyword>
<keyword evidence="6" id="KW-0336">GPI-anchor</keyword>
<comment type="subcellular location">
    <subcellularLocation>
        <location evidence="2">Membrane</location>
        <topology evidence="2">Lipid-anchor</topology>
        <topology evidence="2">GPI-anchor</topology>
    </subcellularLocation>
    <subcellularLocation>
        <location evidence="1">Membrane</location>
        <topology evidence="1">Multi-pass membrane protein</topology>
    </subcellularLocation>
    <subcellularLocation>
        <location evidence="3">Secreted</location>
    </subcellularLocation>
</comment>
<feature type="transmembrane region" description="Helical" evidence="14">
    <location>
        <begin position="403"/>
        <end position="423"/>
    </location>
</feature>
<dbReference type="OrthoDB" id="2496787at2759"/>
<feature type="transmembrane region" description="Helical" evidence="14">
    <location>
        <begin position="275"/>
        <end position="297"/>
    </location>
</feature>
<evidence type="ECO:0000259" key="16">
    <source>
        <dbReference type="Pfam" id="PF20684"/>
    </source>
</evidence>
<evidence type="ECO:0000313" key="18">
    <source>
        <dbReference type="Proteomes" id="UP000184330"/>
    </source>
</evidence>
<evidence type="ECO:0000256" key="11">
    <source>
        <dbReference type="ARBA" id="ARBA00023157"/>
    </source>
</evidence>
<evidence type="ECO:0000256" key="9">
    <source>
        <dbReference type="ARBA" id="ARBA00022989"/>
    </source>
</evidence>
<comment type="similarity">
    <text evidence="13">Belongs to the SAT4 family.</text>
</comment>
<organism evidence="17 18">
    <name type="scientific">Phialocephala subalpina</name>
    <dbReference type="NCBI Taxonomy" id="576137"/>
    <lineage>
        <taxon>Eukaryota</taxon>
        <taxon>Fungi</taxon>
        <taxon>Dikarya</taxon>
        <taxon>Ascomycota</taxon>
        <taxon>Pezizomycotina</taxon>
        <taxon>Leotiomycetes</taxon>
        <taxon>Helotiales</taxon>
        <taxon>Mollisiaceae</taxon>
        <taxon>Phialocephala</taxon>
        <taxon>Phialocephala fortinii species complex</taxon>
    </lineage>
</organism>
<evidence type="ECO:0000256" key="5">
    <source>
        <dbReference type="ARBA" id="ARBA00022525"/>
    </source>
</evidence>
<dbReference type="STRING" id="576137.A0A1L7XV07"/>
<proteinExistence type="inferred from homology"/>
<reference evidence="17 18" key="1">
    <citation type="submission" date="2016-03" db="EMBL/GenBank/DDBJ databases">
        <authorList>
            <person name="Ploux O."/>
        </authorList>
    </citation>
    <scope>NUCLEOTIDE SEQUENCE [LARGE SCALE GENOMIC DNA]</scope>
    <source>
        <strain evidence="17 18">UAMH 11012</strain>
    </source>
</reference>